<comment type="cofactor">
    <cofactor evidence="1">
        <name>heme</name>
        <dbReference type="ChEBI" id="CHEBI:30413"/>
    </cofactor>
</comment>
<accession>A0A9D3VRJ7</accession>
<evidence type="ECO:0000256" key="7">
    <source>
        <dbReference type="ARBA" id="ARBA00023033"/>
    </source>
</evidence>
<evidence type="ECO:0000256" key="3">
    <source>
        <dbReference type="ARBA" id="ARBA00022617"/>
    </source>
</evidence>
<organism evidence="8 9">
    <name type="scientific">Gossypium stocksii</name>
    <dbReference type="NCBI Taxonomy" id="47602"/>
    <lineage>
        <taxon>Eukaryota</taxon>
        <taxon>Viridiplantae</taxon>
        <taxon>Streptophyta</taxon>
        <taxon>Embryophyta</taxon>
        <taxon>Tracheophyta</taxon>
        <taxon>Spermatophyta</taxon>
        <taxon>Magnoliopsida</taxon>
        <taxon>eudicotyledons</taxon>
        <taxon>Gunneridae</taxon>
        <taxon>Pentapetalae</taxon>
        <taxon>rosids</taxon>
        <taxon>malvids</taxon>
        <taxon>Malvales</taxon>
        <taxon>Malvaceae</taxon>
        <taxon>Malvoideae</taxon>
        <taxon>Gossypium</taxon>
    </lineage>
</organism>
<name>A0A9D3VRJ7_9ROSI</name>
<keyword evidence="4" id="KW-0479">Metal-binding</keyword>
<dbReference type="Proteomes" id="UP000828251">
    <property type="component" value="Unassembled WGS sequence"/>
</dbReference>
<dbReference type="EMBL" id="JAIQCV010000006">
    <property type="protein sequence ID" value="KAH1091952.1"/>
    <property type="molecule type" value="Genomic_DNA"/>
</dbReference>
<dbReference type="GO" id="GO:0020037">
    <property type="term" value="F:heme binding"/>
    <property type="evidence" value="ECO:0007669"/>
    <property type="project" value="InterPro"/>
</dbReference>
<evidence type="ECO:0000256" key="1">
    <source>
        <dbReference type="ARBA" id="ARBA00001971"/>
    </source>
</evidence>
<keyword evidence="6" id="KW-0408">Iron</keyword>
<evidence type="ECO:0000313" key="8">
    <source>
        <dbReference type="EMBL" id="KAH1091952.1"/>
    </source>
</evidence>
<dbReference type="GO" id="GO:0016705">
    <property type="term" value="F:oxidoreductase activity, acting on paired donors, with incorporation or reduction of molecular oxygen"/>
    <property type="evidence" value="ECO:0007669"/>
    <property type="project" value="InterPro"/>
</dbReference>
<gene>
    <name evidence="8" type="ORF">J1N35_019209</name>
</gene>
<dbReference type="AlphaFoldDB" id="A0A9D3VRJ7"/>
<comment type="similarity">
    <text evidence="2">Belongs to the cytochrome P450 family.</text>
</comment>
<comment type="caution">
    <text evidence="8">The sequence shown here is derived from an EMBL/GenBank/DDBJ whole genome shotgun (WGS) entry which is preliminary data.</text>
</comment>
<dbReference type="InterPro" id="IPR036396">
    <property type="entry name" value="Cyt_P450_sf"/>
</dbReference>
<dbReference type="OrthoDB" id="1748187at2759"/>
<dbReference type="GO" id="GO:0004497">
    <property type="term" value="F:monooxygenase activity"/>
    <property type="evidence" value="ECO:0007669"/>
    <property type="project" value="UniProtKB-KW"/>
</dbReference>
<dbReference type="Pfam" id="PF00067">
    <property type="entry name" value="p450"/>
    <property type="match status" value="1"/>
</dbReference>
<protein>
    <recommendedName>
        <fullName evidence="10">Cytochrome P450</fullName>
    </recommendedName>
</protein>
<dbReference type="GO" id="GO:0005506">
    <property type="term" value="F:iron ion binding"/>
    <property type="evidence" value="ECO:0007669"/>
    <property type="project" value="InterPro"/>
</dbReference>
<proteinExistence type="inferred from homology"/>
<keyword evidence="3" id="KW-0349">Heme</keyword>
<evidence type="ECO:0000256" key="4">
    <source>
        <dbReference type="ARBA" id="ARBA00022723"/>
    </source>
</evidence>
<keyword evidence="9" id="KW-1185">Reference proteome</keyword>
<sequence>MDDAEQVIFYRHARPRSFTKLQNWLNIGQEGKCKKSWKVLDDVLAEYICQKRKEVNKLNQELVSVDGVDILTSYRTEKESIGLKCDDKFLRETALNMMTAAKDTTSTALTWFTWLVSKHPIVENKIIEELE</sequence>
<evidence type="ECO:0008006" key="10">
    <source>
        <dbReference type="Google" id="ProtNLM"/>
    </source>
</evidence>
<dbReference type="PANTHER" id="PTHR24296">
    <property type="entry name" value="CYTOCHROME P450"/>
    <property type="match status" value="1"/>
</dbReference>
<evidence type="ECO:0000313" key="9">
    <source>
        <dbReference type="Proteomes" id="UP000828251"/>
    </source>
</evidence>
<reference evidence="8 9" key="1">
    <citation type="journal article" date="2021" name="Plant Biotechnol. J.">
        <title>Multi-omics assisted identification of the key and species-specific regulatory components of drought-tolerant mechanisms in Gossypium stocksii.</title>
        <authorList>
            <person name="Yu D."/>
            <person name="Ke L."/>
            <person name="Zhang D."/>
            <person name="Wu Y."/>
            <person name="Sun Y."/>
            <person name="Mei J."/>
            <person name="Sun J."/>
            <person name="Sun Y."/>
        </authorList>
    </citation>
    <scope>NUCLEOTIDE SEQUENCE [LARGE SCALE GENOMIC DNA]</scope>
    <source>
        <strain evidence="9">cv. E1</strain>
        <tissue evidence="8">Leaf</tissue>
    </source>
</reference>
<evidence type="ECO:0000256" key="6">
    <source>
        <dbReference type="ARBA" id="ARBA00023004"/>
    </source>
</evidence>
<keyword evidence="7" id="KW-0503">Monooxygenase</keyword>
<dbReference type="Gene3D" id="1.10.630.10">
    <property type="entry name" value="Cytochrome P450"/>
    <property type="match status" value="1"/>
</dbReference>
<evidence type="ECO:0000256" key="5">
    <source>
        <dbReference type="ARBA" id="ARBA00023002"/>
    </source>
</evidence>
<dbReference type="SUPFAM" id="SSF48264">
    <property type="entry name" value="Cytochrome P450"/>
    <property type="match status" value="1"/>
</dbReference>
<dbReference type="InterPro" id="IPR001128">
    <property type="entry name" value="Cyt_P450"/>
</dbReference>
<evidence type="ECO:0000256" key="2">
    <source>
        <dbReference type="ARBA" id="ARBA00010617"/>
    </source>
</evidence>
<keyword evidence="5" id="KW-0560">Oxidoreductase</keyword>